<name>A0A1H8RGB8_9BACI</name>
<organism evidence="4 5">
    <name type="scientific">Amphibacillus marinus</name>
    <dbReference type="NCBI Taxonomy" id="872970"/>
    <lineage>
        <taxon>Bacteria</taxon>
        <taxon>Bacillati</taxon>
        <taxon>Bacillota</taxon>
        <taxon>Bacilli</taxon>
        <taxon>Bacillales</taxon>
        <taxon>Bacillaceae</taxon>
        <taxon>Amphibacillus</taxon>
    </lineage>
</organism>
<dbReference type="InterPro" id="IPR003695">
    <property type="entry name" value="Ppx_GppA_N"/>
</dbReference>
<dbReference type="Gene3D" id="1.10.3210.10">
    <property type="entry name" value="Hypothetical protein af1432"/>
    <property type="match status" value="1"/>
</dbReference>
<dbReference type="PANTHER" id="PTHR30005:SF0">
    <property type="entry name" value="RETROGRADE REGULATION PROTEIN 2"/>
    <property type="match status" value="1"/>
</dbReference>
<evidence type="ECO:0000313" key="5">
    <source>
        <dbReference type="Proteomes" id="UP000199300"/>
    </source>
</evidence>
<proteinExistence type="inferred from homology"/>
<dbReference type="InterPro" id="IPR048950">
    <property type="entry name" value="Ppx_GppA_C"/>
</dbReference>
<dbReference type="SUPFAM" id="SSF53067">
    <property type="entry name" value="Actin-like ATPase domain"/>
    <property type="match status" value="2"/>
</dbReference>
<dbReference type="GO" id="GO:0006357">
    <property type="term" value="P:regulation of transcription by RNA polymerase II"/>
    <property type="evidence" value="ECO:0007669"/>
    <property type="project" value="TreeGrafter"/>
</dbReference>
<dbReference type="Gene3D" id="3.30.420.40">
    <property type="match status" value="1"/>
</dbReference>
<evidence type="ECO:0000256" key="1">
    <source>
        <dbReference type="ARBA" id="ARBA00007125"/>
    </source>
</evidence>
<sequence length="514" mass="59420">MSKVNKDYHAIIDIGSNTMRLVIYLQEQTGRFRKVENVKAVARLRNHLDTDNHLTEQGQTILINTLTDFKSVLKIYPLTHFACVATATIRQAANNKQLVKRVKDEFNWTMRILSEDEEAYYGYLAVVNSTSIREGLTIDMGGGSTEVTYFKDRKLINQHSFPFGTLTLSNLLNDDRSNEENFRVIKQFVNKQFQTLSWLKDRHVPLIAIGGSARNLAQIDQEDKAYPMASLHQYQMTEADIVRINDHLQSLPAKKLQKVEGLSRDRADIIIPAIETFLSLYRFAKADGFILSQKGLREGVNYQLLLANQPNHLFPNVLTDSIQELINDFDLNMKQIHHVQSLTRKLFNKLVSKKVKMLNKKDWQLLKQAANVYNLGDYIDTESSAQHTFYILANRSIDGLMHIDKLKLALVSSFKNKTVYKQFTKPYKNWLTKKEREKLQLLGALLKFTYCLDATKRQIIKDFDLKISRRTIKLTLYCSENASSEAYQSEKQKKHIEQALGRKINMRFVKQQTT</sequence>
<dbReference type="Pfam" id="PF21447">
    <property type="entry name" value="Ppx-GppA_III"/>
    <property type="match status" value="1"/>
</dbReference>
<keyword evidence="5" id="KW-1185">Reference proteome</keyword>
<dbReference type="Pfam" id="PF02541">
    <property type="entry name" value="Ppx-GppA"/>
    <property type="match status" value="1"/>
</dbReference>
<comment type="similarity">
    <text evidence="1">Belongs to the GppA/Ppx family.</text>
</comment>
<evidence type="ECO:0000313" key="4">
    <source>
        <dbReference type="EMBL" id="SEO65465.1"/>
    </source>
</evidence>
<evidence type="ECO:0000259" key="3">
    <source>
        <dbReference type="Pfam" id="PF21447"/>
    </source>
</evidence>
<feature type="domain" description="Ppx/GppA phosphatase C-terminal" evidence="3">
    <location>
        <begin position="320"/>
        <end position="479"/>
    </location>
</feature>
<feature type="domain" description="Ppx/GppA phosphatase N-terminal" evidence="2">
    <location>
        <begin position="27"/>
        <end position="306"/>
    </location>
</feature>
<dbReference type="RefSeq" id="WP_091499197.1">
    <property type="nucleotide sequence ID" value="NZ_FODJ01000010.1"/>
</dbReference>
<protein>
    <submittedName>
        <fullName evidence="4">Exopolyphosphatase / guanosine-5'-triphosphate,3'-diphosphate pyrophosphatase</fullName>
    </submittedName>
</protein>
<dbReference type="AlphaFoldDB" id="A0A1H8RGB8"/>
<accession>A0A1H8RGB8</accession>
<dbReference type="SUPFAM" id="SSF109604">
    <property type="entry name" value="HD-domain/PDEase-like"/>
    <property type="match status" value="1"/>
</dbReference>
<dbReference type="Proteomes" id="UP000199300">
    <property type="component" value="Unassembled WGS sequence"/>
</dbReference>
<dbReference type="Gene3D" id="3.30.420.150">
    <property type="entry name" value="Exopolyphosphatase. Domain 2"/>
    <property type="match status" value="1"/>
</dbReference>
<reference evidence="4 5" key="1">
    <citation type="submission" date="2016-10" db="EMBL/GenBank/DDBJ databases">
        <authorList>
            <person name="de Groot N.N."/>
        </authorList>
    </citation>
    <scope>NUCLEOTIDE SEQUENCE [LARGE SCALE GENOMIC DNA]</scope>
    <source>
        <strain evidence="4 5">CGMCC 1.10434</strain>
    </source>
</reference>
<dbReference type="InterPro" id="IPR050273">
    <property type="entry name" value="GppA/Ppx_hydrolase"/>
</dbReference>
<evidence type="ECO:0000259" key="2">
    <source>
        <dbReference type="Pfam" id="PF02541"/>
    </source>
</evidence>
<gene>
    <name evidence="4" type="ORF">SAMN04488134_11080</name>
</gene>
<dbReference type="PANTHER" id="PTHR30005">
    <property type="entry name" value="EXOPOLYPHOSPHATASE"/>
    <property type="match status" value="1"/>
</dbReference>
<dbReference type="CDD" id="cd24052">
    <property type="entry name" value="ASKHA_NBD_HpPPX-GppA-like"/>
    <property type="match status" value="1"/>
</dbReference>
<dbReference type="InterPro" id="IPR043129">
    <property type="entry name" value="ATPase_NBD"/>
</dbReference>
<dbReference type="STRING" id="872970.SAMN04488134_11080"/>
<dbReference type="OrthoDB" id="9807195at2"/>
<dbReference type="EMBL" id="FODJ01000010">
    <property type="protein sequence ID" value="SEO65465.1"/>
    <property type="molecule type" value="Genomic_DNA"/>
</dbReference>